<evidence type="ECO:0000313" key="3">
    <source>
        <dbReference type="Proteomes" id="UP001302249"/>
    </source>
</evidence>
<protein>
    <recommendedName>
        <fullName evidence="4">TonB C-terminal domain-containing protein</fullName>
    </recommendedName>
</protein>
<accession>A0ABZ0BB29</accession>
<gene>
    <name evidence="2" type="ORF">RPR59_04305</name>
</gene>
<feature type="compositionally biased region" description="Basic and acidic residues" evidence="1">
    <location>
        <begin position="129"/>
        <end position="138"/>
    </location>
</feature>
<dbReference type="Proteomes" id="UP001302249">
    <property type="component" value="Chromosome"/>
</dbReference>
<evidence type="ECO:0000256" key="1">
    <source>
        <dbReference type="SAM" id="MobiDB-lite"/>
    </source>
</evidence>
<name>A0ABZ0BB29_9SPHN</name>
<dbReference type="EMBL" id="CP135076">
    <property type="protein sequence ID" value="WNO54483.1"/>
    <property type="molecule type" value="Genomic_DNA"/>
</dbReference>
<evidence type="ECO:0008006" key="4">
    <source>
        <dbReference type="Google" id="ProtNLM"/>
    </source>
</evidence>
<evidence type="ECO:0000313" key="2">
    <source>
        <dbReference type="EMBL" id="WNO54483.1"/>
    </source>
</evidence>
<dbReference type="RefSeq" id="WP_313917021.1">
    <property type="nucleotide sequence ID" value="NZ_CP135076.1"/>
</dbReference>
<keyword evidence="3" id="KW-1185">Reference proteome</keyword>
<organism evidence="2 3">
    <name type="scientific">Stakelama saccharophila</name>
    <dbReference type="NCBI Taxonomy" id="3075605"/>
    <lineage>
        <taxon>Bacteria</taxon>
        <taxon>Pseudomonadati</taxon>
        <taxon>Pseudomonadota</taxon>
        <taxon>Alphaproteobacteria</taxon>
        <taxon>Sphingomonadales</taxon>
        <taxon>Sphingomonadaceae</taxon>
        <taxon>Stakelama</taxon>
    </lineage>
</organism>
<dbReference type="SUPFAM" id="SSF74653">
    <property type="entry name" value="TolA/TonB C-terminal domain"/>
    <property type="match status" value="1"/>
</dbReference>
<feature type="region of interest" description="Disordered" evidence="1">
    <location>
        <begin position="108"/>
        <end position="164"/>
    </location>
</feature>
<reference evidence="2 3" key="1">
    <citation type="submission" date="2023-09" db="EMBL/GenBank/DDBJ databases">
        <authorList>
            <person name="Rey-Velasco X."/>
        </authorList>
    </citation>
    <scope>NUCLEOTIDE SEQUENCE [LARGE SCALE GENOMIC DNA]</scope>
    <source>
        <strain evidence="2 3">W311</strain>
    </source>
</reference>
<sequence length="164" mass="17296">MIAFAISIPVAQAMPPETSPAAPQEIVVTAKAGRVALVFDKGEDGRLHNCRVLISSGVDRIDDRACDDLPDCVEDQTGHRFCGDALWRPAAKNENSPDEAGVAIKLPKLVQPDADPAPVPEIGPVGAGGRDEEADRQLVDLPPPPEPVSEPTIRITGGAPAERE</sequence>
<proteinExistence type="predicted"/>